<organism evidence="1 2">
    <name type="scientific">Hymenobacter chitinivorans DSM 11115</name>
    <dbReference type="NCBI Taxonomy" id="1121954"/>
    <lineage>
        <taxon>Bacteria</taxon>
        <taxon>Pseudomonadati</taxon>
        <taxon>Bacteroidota</taxon>
        <taxon>Cytophagia</taxon>
        <taxon>Cytophagales</taxon>
        <taxon>Hymenobacteraceae</taxon>
        <taxon>Hymenobacter</taxon>
    </lineage>
</organism>
<gene>
    <name evidence="1" type="ORF">CLV45_0998</name>
</gene>
<dbReference type="OrthoDB" id="981781at2"/>
<reference evidence="1 2" key="1">
    <citation type="submission" date="2017-11" db="EMBL/GenBank/DDBJ databases">
        <title>Genomic Encyclopedia of Archaeal and Bacterial Type Strains, Phase II (KMG-II): From Individual Species to Whole Genera.</title>
        <authorList>
            <person name="Goeker M."/>
        </authorList>
    </citation>
    <scope>NUCLEOTIDE SEQUENCE [LARGE SCALE GENOMIC DNA]</scope>
    <source>
        <strain evidence="1 2">DSM 11115</strain>
    </source>
</reference>
<keyword evidence="2" id="KW-1185">Reference proteome</keyword>
<protein>
    <recommendedName>
        <fullName evidence="3">MarR family transcriptional regulator</fullName>
    </recommendedName>
</protein>
<evidence type="ECO:0000313" key="2">
    <source>
        <dbReference type="Proteomes" id="UP000228535"/>
    </source>
</evidence>
<proteinExistence type="predicted"/>
<dbReference type="RefSeq" id="WP_100335290.1">
    <property type="nucleotide sequence ID" value="NZ_PGFA01000001.1"/>
</dbReference>
<evidence type="ECO:0000313" key="1">
    <source>
        <dbReference type="EMBL" id="PJJ59579.1"/>
    </source>
</evidence>
<evidence type="ECO:0008006" key="3">
    <source>
        <dbReference type="Google" id="ProtNLM"/>
    </source>
</evidence>
<dbReference type="AlphaFoldDB" id="A0A2M9BNQ3"/>
<dbReference type="EMBL" id="PGFA01000001">
    <property type="protein sequence ID" value="PJJ59579.1"/>
    <property type="molecule type" value="Genomic_DNA"/>
</dbReference>
<name>A0A2M9BNQ3_9BACT</name>
<sequence>MTDTEYDILDELYFVTPFNTLREKTQLPATELENSLRGLLEQDYIKCFYPDPDTELAYEVTSFGALVRDCYFLATKPGLLAHNSR</sequence>
<accession>A0A2M9BNQ3</accession>
<dbReference type="Proteomes" id="UP000228535">
    <property type="component" value="Unassembled WGS sequence"/>
</dbReference>
<comment type="caution">
    <text evidence="1">The sequence shown here is derived from an EMBL/GenBank/DDBJ whole genome shotgun (WGS) entry which is preliminary data.</text>
</comment>